<reference evidence="2 3" key="1">
    <citation type="submission" date="2016-08" db="EMBL/GenBank/DDBJ databases">
        <title>Complete genome sequence of Streptomyces agglomeratus strain 6-3-2, a novel anti-MRSA actinomycete isolated from Wuli of Tebit, China.</title>
        <authorList>
            <person name="Chen X."/>
        </authorList>
    </citation>
    <scope>NUCLEOTIDE SEQUENCE [LARGE SCALE GENOMIC DNA]</scope>
    <source>
        <strain evidence="2 3">6-3-2</strain>
    </source>
</reference>
<organism evidence="2 3">
    <name type="scientific">Streptomyces agglomeratus</name>
    <dbReference type="NCBI Taxonomy" id="285458"/>
    <lineage>
        <taxon>Bacteria</taxon>
        <taxon>Bacillati</taxon>
        <taxon>Actinomycetota</taxon>
        <taxon>Actinomycetes</taxon>
        <taxon>Kitasatosporales</taxon>
        <taxon>Streptomycetaceae</taxon>
        <taxon>Streptomyces</taxon>
    </lineage>
</organism>
<evidence type="ECO:0000256" key="1">
    <source>
        <dbReference type="SAM" id="MobiDB-lite"/>
    </source>
</evidence>
<evidence type="ECO:0000313" key="2">
    <source>
        <dbReference type="EMBL" id="OEJ24663.1"/>
    </source>
</evidence>
<keyword evidence="3" id="KW-1185">Reference proteome</keyword>
<dbReference type="Proteomes" id="UP000095759">
    <property type="component" value="Unassembled WGS sequence"/>
</dbReference>
<dbReference type="AlphaFoldDB" id="A0A1E5P547"/>
<evidence type="ECO:0008006" key="4">
    <source>
        <dbReference type="Google" id="ProtNLM"/>
    </source>
</evidence>
<sequence length="81" mass="8244">MGVFAWFSRKSKSAVEASTEEAKAATPTAETPGEAAQEEPEGGAEKGADAFDAAAAENVEIPKQQSSDEAADNGAGESARK</sequence>
<feature type="compositionally biased region" description="Low complexity" evidence="1">
    <location>
        <begin position="24"/>
        <end position="35"/>
    </location>
</feature>
<gene>
    <name evidence="2" type="ORF">AS594_09405</name>
</gene>
<name>A0A1E5P547_9ACTN</name>
<feature type="region of interest" description="Disordered" evidence="1">
    <location>
        <begin position="1"/>
        <end position="81"/>
    </location>
</feature>
<proteinExistence type="predicted"/>
<accession>A0A1E5P547</accession>
<dbReference type="EMBL" id="MEHJ01000001">
    <property type="protein sequence ID" value="OEJ24663.1"/>
    <property type="molecule type" value="Genomic_DNA"/>
</dbReference>
<dbReference type="STRING" id="285458.BGM19_27660"/>
<protein>
    <recommendedName>
        <fullName evidence="4">Gliding motility protein</fullName>
    </recommendedName>
</protein>
<evidence type="ECO:0000313" key="3">
    <source>
        <dbReference type="Proteomes" id="UP000095759"/>
    </source>
</evidence>
<comment type="caution">
    <text evidence="2">The sequence shown here is derived from an EMBL/GenBank/DDBJ whole genome shotgun (WGS) entry which is preliminary data.</text>
</comment>
<dbReference type="RefSeq" id="WP_069926546.1">
    <property type="nucleotide sequence ID" value="NZ_MEHI01000001.1"/>
</dbReference>